<feature type="transmembrane region" description="Helical" evidence="1">
    <location>
        <begin position="401"/>
        <end position="428"/>
    </location>
</feature>
<feature type="transmembrane region" description="Helical" evidence="1">
    <location>
        <begin position="303"/>
        <end position="320"/>
    </location>
</feature>
<feature type="transmembrane region" description="Helical" evidence="1">
    <location>
        <begin position="448"/>
        <end position="469"/>
    </location>
</feature>
<feature type="transmembrane region" description="Helical" evidence="1">
    <location>
        <begin position="56"/>
        <end position="76"/>
    </location>
</feature>
<dbReference type="Proteomes" id="UP001595645">
    <property type="component" value="Unassembled WGS sequence"/>
</dbReference>
<reference evidence="3" key="1">
    <citation type="journal article" date="2019" name="Int. J. Syst. Evol. Microbiol.">
        <title>The Global Catalogue of Microorganisms (GCM) 10K type strain sequencing project: providing services to taxonomists for standard genome sequencing and annotation.</title>
        <authorList>
            <consortium name="The Broad Institute Genomics Platform"/>
            <consortium name="The Broad Institute Genome Sequencing Center for Infectious Disease"/>
            <person name="Wu L."/>
            <person name="Ma J."/>
        </authorList>
    </citation>
    <scope>NUCLEOTIDE SEQUENCE [LARGE SCALE GENOMIC DNA]</scope>
    <source>
        <strain evidence="3">CGMCC 4.7676</strain>
    </source>
</reference>
<comment type="caution">
    <text evidence="2">The sequence shown here is derived from an EMBL/GenBank/DDBJ whole genome shotgun (WGS) entry which is preliminary data.</text>
</comment>
<feature type="transmembrane region" description="Helical" evidence="1">
    <location>
        <begin position="326"/>
        <end position="346"/>
    </location>
</feature>
<gene>
    <name evidence="2" type="ORF">ACFOSH_39030</name>
</gene>
<feature type="transmembrane region" description="Helical" evidence="1">
    <location>
        <begin position="97"/>
        <end position="124"/>
    </location>
</feature>
<dbReference type="EMBL" id="JBHRWK010000092">
    <property type="protein sequence ID" value="MFC3455465.1"/>
    <property type="molecule type" value="Genomic_DNA"/>
</dbReference>
<feature type="transmembrane region" description="Helical" evidence="1">
    <location>
        <begin position="228"/>
        <end position="250"/>
    </location>
</feature>
<accession>A0ABV7P8J9</accession>
<evidence type="ECO:0000256" key="1">
    <source>
        <dbReference type="SAM" id="Phobius"/>
    </source>
</evidence>
<feature type="transmembrane region" description="Helical" evidence="1">
    <location>
        <begin position="372"/>
        <end position="395"/>
    </location>
</feature>
<name>A0ABV7P8J9_9PSEU</name>
<feature type="transmembrane region" description="Helical" evidence="1">
    <location>
        <begin position="475"/>
        <end position="493"/>
    </location>
</feature>
<organism evidence="2 3">
    <name type="scientific">Amycolatopsis speibonae</name>
    <dbReference type="NCBI Taxonomy" id="1450224"/>
    <lineage>
        <taxon>Bacteria</taxon>
        <taxon>Bacillati</taxon>
        <taxon>Actinomycetota</taxon>
        <taxon>Actinomycetes</taxon>
        <taxon>Pseudonocardiales</taxon>
        <taxon>Pseudonocardiaceae</taxon>
        <taxon>Amycolatopsis</taxon>
    </lineage>
</organism>
<keyword evidence="1" id="KW-0472">Membrane</keyword>
<protein>
    <recommendedName>
        <fullName evidence="4">ABC-2 type transport system permease protein</fullName>
    </recommendedName>
</protein>
<evidence type="ECO:0000313" key="3">
    <source>
        <dbReference type="Proteomes" id="UP001595645"/>
    </source>
</evidence>
<proteinExistence type="predicted"/>
<sequence length="518" mass="54028">MALVLIRMRLRVLTHSFRPEQAITSIGKLLLGLLGAALTIGLAAVGLDTDKITADLLGMVFLAWFAGWILVPLLSGGGDETLRPEHFVLFPMTSRQLATGLLGVAFVGGGSLVTLLAGVALVVFGAGLGTGATLVAIPALLLQTVFFVLVSRVVLAALGAALRSRRGRDLALLLVAVLCVCGFLLRYPIQSLGPEIVRGNAPGFSTLLHLLPSGWGIAAVEAAARADWLIAFGALLGLAVLIGLLLLAWAPLIERRITARAATGRSRRAGSDGLLVRLLPATPLGGVVHKELLTWGRDARRRAVLVTSLAALPGAVVPALSGADLLLPFAGLFVLGLACAETSNLYGLDGGGMWHTLVAPDSARADVRGRQLAWALVVAPFCIALTVGFTVFSGLDWAWPWVLALLPAGIGGCAGSVVLLSVIAAYPVPQNADSNPFTSGTNPHYLQLGLIPLLLTAIGPSTALLILGLVDDSPVLGWLAVPVGVGVGVVMWWQCGRQAYRRLESRGPELFKVVRQGV</sequence>
<keyword evidence="1" id="KW-1133">Transmembrane helix</keyword>
<evidence type="ECO:0008006" key="4">
    <source>
        <dbReference type="Google" id="ProtNLM"/>
    </source>
</evidence>
<keyword evidence="1" id="KW-0812">Transmembrane</keyword>
<keyword evidence="3" id="KW-1185">Reference proteome</keyword>
<dbReference type="RefSeq" id="WP_378245930.1">
    <property type="nucleotide sequence ID" value="NZ_JBHRWK010000092.1"/>
</dbReference>
<feature type="transmembrane region" description="Helical" evidence="1">
    <location>
        <begin position="136"/>
        <end position="158"/>
    </location>
</feature>
<evidence type="ECO:0000313" key="2">
    <source>
        <dbReference type="EMBL" id="MFC3455465.1"/>
    </source>
</evidence>
<feature type="transmembrane region" description="Helical" evidence="1">
    <location>
        <begin position="170"/>
        <end position="189"/>
    </location>
</feature>
<feature type="transmembrane region" description="Helical" evidence="1">
    <location>
        <begin position="21"/>
        <end position="44"/>
    </location>
</feature>